<protein>
    <submittedName>
        <fullName evidence="2">3-ketoacyl-ACP reductase</fullName>
    </submittedName>
</protein>
<gene>
    <name evidence="2" type="ORF">GCM10010909_30780</name>
</gene>
<dbReference type="EMBL" id="BSOS01000088">
    <property type="protein sequence ID" value="GLR68397.1"/>
    <property type="molecule type" value="Genomic_DNA"/>
</dbReference>
<dbReference type="InterPro" id="IPR020904">
    <property type="entry name" value="Sc_DH/Rdtase_CS"/>
</dbReference>
<dbReference type="Proteomes" id="UP001156641">
    <property type="component" value="Unassembled WGS sequence"/>
</dbReference>
<proteinExistence type="inferred from homology"/>
<dbReference type="RefSeq" id="WP_284259243.1">
    <property type="nucleotide sequence ID" value="NZ_BSOS01000088.1"/>
</dbReference>
<dbReference type="Pfam" id="PF13561">
    <property type="entry name" value="adh_short_C2"/>
    <property type="match status" value="1"/>
</dbReference>
<evidence type="ECO:0000313" key="2">
    <source>
        <dbReference type="EMBL" id="GLR68397.1"/>
    </source>
</evidence>
<dbReference type="PROSITE" id="PS00061">
    <property type="entry name" value="ADH_SHORT"/>
    <property type="match status" value="1"/>
</dbReference>
<evidence type="ECO:0000256" key="1">
    <source>
        <dbReference type="ARBA" id="ARBA00006484"/>
    </source>
</evidence>
<dbReference type="PRINTS" id="PR00081">
    <property type="entry name" value="GDHRDH"/>
</dbReference>
<comment type="similarity">
    <text evidence="1">Belongs to the short-chain dehydrogenases/reductases (SDR) family.</text>
</comment>
<dbReference type="Gene3D" id="3.40.50.720">
    <property type="entry name" value="NAD(P)-binding Rossmann-like Domain"/>
    <property type="match status" value="1"/>
</dbReference>
<dbReference type="PANTHER" id="PTHR42760">
    <property type="entry name" value="SHORT-CHAIN DEHYDROGENASES/REDUCTASES FAMILY MEMBER"/>
    <property type="match status" value="1"/>
</dbReference>
<reference evidence="3" key="1">
    <citation type="journal article" date="2019" name="Int. J. Syst. Evol. Microbiol.">
        <title>The Global Catalogue of Microorganisms (GCM) 10K type strain sequencing project: providing services to taxonomists for standard genome sequencing and annotation.</title>
        <authorList>
            <consortium name="The Broad Institute Genomics Platform"/>
            <consortium name="The Broad Institute Genome Sequencing Center for Infectious Disease"/>
            <person name="Wu L."/>
            <person name="Ma J."/>
        </authorList>
    </citation>
    <scope>NUCLEOTIDE SEQUENCE [LARGE SCALE GENOMIC DNA]</scope>
    <source>
        <strain evidence="3">NBRC 112502</strain>
    </source>
</reference>
<evidence type="ECO:0000313" key="3">
    <source>
        <dbReference type="Proteomes" id="UP001156641"/>
    </source>
</evidence>
<dbReference type="PRINTS" id="PR00080">
    <property type="entry name" value="SDRFAMILY"/>
</dbReference>
<dbReference type="InterPro" id="IPR002347">
    <property type="entry name" value="SDR_fam"/>
</dbReference>
<dbReference type="CDD" id="cd05233">
    <property type="entry name" value="SDR_c"/>
    <property type="match status" value="1"/>
</dbReference>
<dbReference type="NCBIfam" id="NF005559">
    <property type="entry name" value="PRK07231.1"/>
    <property type="match status" value="1"/>
</dbReference>
<dbReference type="SUPFAM" id="SSF51735">
    <property type="entry name" value="NAD(P)-binding Rossmann-fold domains"/>
    <property type="match status" value="1"/>
</dbReference>
<keyword evidence="3" id="KW-1185">Reference proteome</keyword>
<dbReference type="InterPro" id="IPR036291">
    <property type="entry name" value="NAD(P)-bd_dom_sf"/>
</dbReference>
<comment type="caution">
    <text evidence="2">The sequence shown here is derived from an EMBL/GenBank/DDBJ whole genome shotgun (WGS) entry which is preliminary data.</text>
</comment>
<sequence>MTKNVAQDLAEKVVIVTGAGSGIGRAMALRFAGTGAKVLVADVGAKTAAETHELIKINGGNSIVSITDVGDEASVNTMVALAASTWGRIDVLCNNAGVMDRMEPVGDVTTAQWDRILRINLSSVMYGTRAVLPHMLERGAGAIINTASIAGLRGGSAGAAYTASKHAIVGLTKNTAWAYAKRGIRCNAICPGAVDTNVSGGLGLAAFDPAGLALYGPILAVNDRIAAPDQIATIALFLASDAASFVNGAILPADGGWVAG</sequence>
<organism evidence="2 3">
    <name type="scientific">Acidocella aquatica</name>
    <dbReference type="NCBI Taxonomy" id="1922313"/>
    <lineage>
        <taxon>Bacteria</taxon>
        <taxon>Pseudomonadati</taxon>
        <taxon>Pseudomonadota</taxon>
        <taxon>Alphaproteobacteria</taxon>
        <taxon>Acetobacterales</taxon>
        <taxon>Acidocellaceae</taxon>
        <taxon>Acidocella</taxon>
    </lineage>
</organism>
<name>A0ABQ6AAS1_9PROT</name>
<accession>A0ABQ6AAS1</accession>